<evidence type="ECO:0000256" key="1">
    <source>
        <dbReference type="SAM" id="Phobius"/>
    </source>
</evidence>
<keyword evidence="1" id="KW-0812">Transmembrane</keyword>
<reference evidence="2" key="1">
    <citation type="submission" date="2018-05" db="EMBL/GenBank/DDBJ databases">
        <authorList>
            <person name="Lanie J.A."/>
            <person name="Ng W.-L."/>
            <person name="Kazmierczak K.M."/>
            <person name="Andrzejewski T.M."/>
            <person name="Davidsen T.M."/>
            <person name="Wayne K.J."/>
            <person name="Tettelin H."/>
            <person name="Glass J.I."/>
            <person name="Rusch D."/>
            <person name="Podicherti R."/>
            <person name="Tsui H.-C.T."/>
            <person name="Winkler M.E."/>
        </authorList>
    </citation>
    <scope>NUCLEOTIDE SEQUENCE</scope>
</reference>
<feature type="transmembrane region" description="Helical" evidence="1">
    <location>
        <begin position="234"/>
        <end position="252"/>
    </location>
</feature>
<evidence type="ECO:0000313" key="2">
    <source>
        <dbReference type="EMBL" id="SVA93961.1"/>
    </source>
</evidence>
<keyword evidence="1" id="KW-0472">Membrane</keyword>
<feature type="transmembrane region" description="Helical" evidence="1">
    <location>
        <begin position="258"/>
        <end position="276"/>
    </location>
</feature>
<gene>
    <name evidence="2" type="ORF">METZ01_LOCUS146815</name>
</gene>
<feature type="transmembrane region" description="Helical" evidence="1">
    <location>
        <begin position="93"/>
        <end position="110"/>
    </location>
</feature>
<feature type="transmembrane region" description="Helical" evidence="1">
    <location>
        <begin position="323"/>
        <end position="343"/>
    </location>
</feature>
<keyword evidence="1" id="KW-1133">Transmembrane helix</keyword>
<feature type="transmembrane region" description="Helical" evidence="1">
    <location>
        <begin position="180"/>
        <end position="198"/>
    </location>
</feature>
<organism evidence="2">
    <name type="scientific">marine metagenome</name>
    <dbReference type="NCBI Taxonomy" id="408172"/>
    <lineage>
        <taxon>unclassified sequences</taxon>
        <taxon>metagenomes</taxon>
        <taxon>ecological metagenomes</taxon>
    </lineage>
</organism>
<proteinExistence type="predicted"/>
<protein>
    <recommendedName>
        <fullName evidence="3">Glycosyltransferase RgtA/B/C/D-like domain-containing protein</fullName>
    </recommendedName>
</protein>
<feature type="transmembrane region" description="Helical" evidence="1">
    <location>
        <begin position="69"/>
        <end position="86"/>
    </location>
</feature>
<evidence type="ECO:0008006" key="3">
    <source>
        <dbReference type="Google" id="ProtNLM"/>
    </source>
</evidence>
<name>A0A381ZYB7_9ZZZZ</name>
<dbReference type="EMBL" id="UINC01023059">
    <property type="protein sequence ID" value="SVA93961.1"/>
    <property type="molecule type" value="Genomic_DNA"/>
</dbReference>
<accession>A0A381ZYB7</accession>
<feature type="transmembrane region" description="Helical" evidence="1">
    <location>
        <begin position="145"/>
        <end position="168"/>
    </location>
</feature>
<sequence>MGDSHEGRVLGQFSLHVANFWDLGPVGSSFGSAWQPFSDVPYTHHPPLLTFLHLGFSGAIGQGLAQVKVISYMAGLATVPALWWVGRRLGLRALPIAAAIAALVATPWWWVYGRLGLGFLPNLAMIGAVWGVAETSARRRVCQAGTASFAAVAASWHGVFLAPLLWLWLLRRRGFDRTSMVVGAAMAAGGLVLLFWVAQGGGFSEWGNHLGDRTGGNWGWADFAERQWRFARDLLPVWYLVAALPALAAGLADGRTRFVTSALSAMVVAFAVVPADGAWIHDYWNFPVLLALFPGFAVLLDWVGGWSAQWLDSRLGGRLVGPVRLRIAGATIVVAALLGLVVMNPLSRHDEYFAAPADAGHLVAAVDPAPEQAAAWYTPHVPWPTWIAYAWGLPPVALVDAGDVATLPDDDLAVVRLDRLPLWLDPAVAEDSVAVNGRYAAIRGVDLRRHVIGGDR</sequence>
<feature type="transmembrane region" description="Helical" evidence="1">
    <location>
        <begin position="283"/>
        <end position="303"/>
    </location>
</feature>
<dbReference type="AlphaFoldDB" id="A0A381ZYB7"/>